<dbReference type="Proteomes" id="UP001595921">
    <property type="component" value="Unassembled WGS sequence"/>
</dbReference>
<evidence type="ECO:0000313" key="2">
    <source>
        <dbReference type="EMBL" id="MFC4357657.1"/>
    </source>
</evidence>
<dbReference type="EMBL" id="JBHSDS010000003">
    <property type="protein sequence ID" value="MFC4357657.1"/>
    <property type="molecule type" value="Genomic_DNA"/>
</dbReference>
<organism evidence="2 3">
    <name type="scientific">Halobium salinum</name>
    <dbReference type="NCBI Taxonomy" id="1364940"/>
    <lineage>
        <taxon>Archaea</taxon>
        <taxon>Methanobacteriati</taxon>
        <taxon>Methanobacteriota</taxon>
        <taxon>Stenosarchaea group</taxon>
        <taxon>Halobacteria</taxon>
        <taxon>Halobacteriales</taxon>
        <taxon>Haloferacaceae</taxon>
        <taxon>Halobium</taxon>
    </lineage>
</organism>
<dbReference type="CDD" id="cd02947">
    <property type="entry name" value="TRX_family"/>
    <property type="match status" value="1"/>
</dbReference>
<dbReference type="PROSITE" id="PS51352">
    <property type="entry name" value="THIOREDOXIN_2"/>
    <property type="match status" value="1"/>
</dbReference>
<name>A0ABD5PAE0_9EURY</name>
<accession>A0ABD5PAE0</accession>
<comment type="caution">
    <text evidence="2">The sequence shown here is derived from an EMBL/GenBank/DDBJ whole genome shotgun (WGS) entry which is preliminary data.</text>
</comment>
<gene>
    <name evidence="2" type="ORF">ACFO0N_06805</name>
</gene>
<dbReference type="SUPFAM" id="SSF52833">
    <property type="entry name" value="Thioredoxin-like"/>
    <property type="match status" value="1"/>
</dbReference>
<dbReference type="PANTHER" id="PTHR45663:SF11">
    <property type="entry name" value="GEO12009P1"/>
    <property type="match status" value="1"/>
</dbReference>
<sequence>MTDTSQRPKPVALDSRADLDALVADHERVLVEFYTNGCGKCQSMEPVLGVVARQTDATVAMVNARETLDLVEELGFRGVPTFLVYRDGTVVDQLFGTFGAEELVAAVESD</sequence>
<dbReference type="InterPro" id="IPR013766">
    <property type="entry name" value="Thioredoxin_domain"/>
</dbReference>
<protein>
    <submittedName>
        <fullName evidence="2">Thioredoxin family protein</fullName>
    </submittedName>
</protein>
<proteinExistence type="predicted"/>
<dbReference type="RefSeq" id="WP_267622036.1">
    <property type="nucleotide sequence ID" value="NZ_JAODIW010000006.1"/>
</dbReference>
<feature type="domain" description="Thioredoxin" evidence="1">
    <location>
        <begin position="1"/>
        <end position="110"/>
    </location>
</feature>
<dbReference type="Pfam" id="PF00085">
    <property type="entry name" value="Thioredoxin"/>
    <property type="match status" value="1"/>
</dbReference>
<dbReference type="Gene3D" id="3.40.30.10">
    <property type="entry name" value="Glutaredoxin"/>
    <property type="match status" value="1"/>
</dbReference>
<dbReference type="InterPro" id="IPR036249">
    <property type="entry name" value="Thioredoxin-like_sf"/>
</dbReference>
<reference evidence="2 3" key="1">
    <citation type="journal article" date="2019" name="Int. J. Syst. Evol. Microbiol.">
        <title>The Global Catalogue of Microorganisms (GCM) 10K type strain sequencing project: providing services to taxonomists for standard genome sequencing and annotation.</title>
        <authorList>
            <consortium name="The Broad Institute Genomics Platform"/>
            <consortium name="The Broad Institute Genome Sequencing Center for Infectious Disease"/>
            <person name="Wu L."/>
            <person name="Ma J."/>
        </authorList>
    </citation>
    <scope>NUCLEOTIDE SEQUENCE [LARGE SCALE GENOMIC DNA]</scope>
    <source>
        <strain evidence="2 3">CGMCC 1.12553</strain>
    </source>
</reference>
<keyword evidence="3" id="KW-1185">Reference proteome</keyword>
<dbReference type="AlphaFoldDB" id="A0ABD5PAE0"/>
<dbReference type="PANTHER" id="PTHR45663">
    <property type="entry name" value="GEO12009P1"/>
    <property type="match status" value="1"/>
</dbReference>
<evidence type="ECO:0000313" key="3">
    <source>
        <dbReference type="Proteomes" id="UP001595921"/>
    </source>
</evidence>
<evidence type="ECO:0000259" key="1">
    <source>
        <dbReference type="PROSITE" id="PS51352"/>
    </source>
</evidence>